<dbReference type="PROSITE" id="PS51257">
    <property type="entry name" value="PROKAR_LIPOPROTEIN"/>
    <property type="match status" value="1"/>
</dbReference>
<accession>A0A7I7SEW2</accession>
<comment type="caution">
    <text evidence="1">The sequence shown here is derived from an EMBL/GenBank/DDBJ whole genome shotgun (WGS) entry which is preliminary data.</text>
</comment>
<sequence>MRGHRLVGALAVAVALLGACGGTDADSDPAIPQNGLAELTKQKLANTAGPEPESVECDGDLPATVGIKRRCVLTTPEGTRYGVTVTATKVNGDQIDFEAVVDDKPMRPAG</sequence>
<dbReference type="EMBL" id="NCXO01000034">
    <property type="protein sequence ID" value="OSC32691.1"/>
    <property type="molecule type" value="Genomic_DNA"/>
</dbReference>
<organism evidence="1 2">
    <name type="scientific">Mycolicibacillus koreensis</name>
    <dbReference type="NCBI Taxonomy" id="1069220"/>
    <lineage>
        <taxon>Bacteria</taxon>
        <taxon>Bacillati</taxon>
        <taxon>Actinomycetota</taxon>
        <taxon>Actinomycetes</taxon>
        <taxon>Mycobacteriales</taxon>
        <taxon>Mycobacteriaceae</taxon>
        <taxon>Mycolicibacillus</taxon>
    </lineage>
</organism>
<evidence type="ECO:0000313" key="1">
    <source>
        <dbReference type="EMBL" id="OSC32691.1"/>
    </source>
</evidence>
<dbReference type="AlphaFoldDB" id="A0A7I7SEW2"/>
<dbReference type="Pfam" id="PF14230">
    <property type="entry name" value="DUF4333"/>
    <property type="match status" value="1"/>
</dbReference>
<dbReference type="Proteomes" id="UP000193577">
    <property type="component" value="Unassembled WGS sequence"/>
</dbReference>
<proteinExistence type="predicted"/>
<name>A0A7I7SEW2_9MYCO</name>
<dbReference type="RefSeq" id="WP_069390654.1">
    <property type="nucleotide sequence ID" value="NZ_AP022594.1"/>
</dbReference>
<keyword evidence="2" id="KW-1185">Reference proteome</keyword>
<reference evidence="1 2" key="1">
    <citation type="submission" date="2017-04" db="EMBL/GenBank/DDBJ databases">
        <title>The new phylogeny of genus Mycobacterium.</title>
        <authorList>
            <person name="Tortoli E."/>
            <person name="Trovato A."/>
            <person name="Cirillo D.M."/>
        </authorList>
    </citation>
    <scope>NUCLEOTIDE SEQUENCE [LARGE SCALE GENOMIC DNA]</scope>
    <source>
        <strain evidence="1 2">KCTC 19819</strain>
    </source>
</reference>
<dbReference type="InterPro" id="IPR025637">
    <property type="entry name" value="DUF4333"/>
</dbReference>
<dbReference type="OrthoDB" id="3568721at2"/>
<protein>
    <submittedName>
        <fullName evidence="1">Uncharacterized protein</fullName>
    </submittedName>
</protein>
<evidence type="ECO:0000313" key="2">
    <source>
        <dbReference type="Proteomes" id="UP000193577"/>
    </source>
</evidence>
<gene>
    <name evidence="1" type="ORF">B8W67_14395</name>
</gene>